<evidence type="ECO:0000313" key="1">
    <source>
        <dbReference type="EMBL" id="UJG40575.1"/>
    </source>
</evidence>
<accession>A0A9Y1BKI2</accession>
<dbReference type="Proteomes" id="UP001201020">
    <property type="component" value="Chromosome"/>
</dbReference>
<organism evidence="1">
    <name type="scientific">Candidatus Heimdallarchaeum aukensis</name>
    <dbReference type="NCBI Taxonomy" id="2876573"/>
    <lineage>
        <taxon>Archaea</taxon>
        <taxon>Promethearchaeati</taxon>
        <taxon>Candidatus Heimdallarchaeota</taxon>
        <taxon>Candidatus Heimdallarchaeia (ex Rinke et al. 2021) (nom. nud.)</taxon>
        <taxon>Candidatus Heimdallarchaeales</taxon>
        <taxon>Candidatus Heimdallarchaeaceae</taxon>
        <taxon>Candidatus Heimdallarchaeum</taxon>
    </lineage>
</organism>
<proteinExistence type="predicted"/>
<gene>
    <name evidence="1" type="ORF">K9W45_12165</name>
</gene>
<protein>
    <submittedName>
        <fullName evidence="1">Uncharacterized protein</fullName>
    </submittedName>
</protein>
<dbReference type="AlphaFoldDB" id="A0A9Y1BKI2"/>
<sequence>MIVNEYVVMNFFLEQMSQDKIAFLADSPEKKEKIREKITYLTKCNNLHDQILAAKSLWKMLFESAMSFIDENKRGYDDLFSYFDAFVNFEELIFASDSFYRDHTLHSLWVYFLGEYLFRAQEFQPLWTNFNYPFRVLLKAQKILEHLDCPEVFDTYSKTLDAIIPFINFEDSIRCIAPLTHHLNSLVKLLLIFLFF</sequence>
<reference evidence="1" key="1">
    <citation type="journal article" date="2022" name="Nat. Microbiol.">
        <title>Unique mobile elements and scalable gene flow at the prokaryote-eukaryote boundary revealed by circularized Asgard archaea genomes.</title>
        <authorList>
            <person name="Wu F."/>
            <person name="Speth D.R."/>
            <person name="Philosof A."/>
            <person name="Cremiere A."/>
            <person name="Narayanan A."/>
            <person name="Barco R.A."/>
            <person name="Connon S.A."/>
            <person name="Amend J.P."/>
            <person name="Antoshechkin I.A."/>
            <person name="Orphan V.J."/>
        </authorList>
    </citation>
    <scope>NUCLEOTIDE SEQUENCE</scope>
    <source>
        <strain evidence="1">PM71</strain>
    </source>
</reference>
<dbReference type="EMBL" id="CP084166">
    <property type="protein sequence ID" value="UJG40575.1"/>
    <property type="molecule type" value="Genomic_DNA"/>
</dbReference>
<name>A0A9Y1BKI2_9ARCH</name>